<dbReference type="CDD" id="cd00165">
    <property type="entry name" value="S4"/>
    <property type="match status" value="1"/>
</dbReference>
<sequence>MSESCRIDVWLWRARFFKSRSLAAAFVESGRVRLTHNGVQSRLDKPSRSVHPGDDLLFPLTGRLIALRVAALGERRGPAEEARTLFTVVSPSGDVES</sequence>
<comment type="caution">
    <text evidence="3">The sequence shown here is derived from an EMBL/GenBank/DDBJ whole genome shotgun (WGS) entry which is preliminary data.</text>
</comment>
<accession>A0ABV6R5A2</accession>
<dbReference type="EMBL" id="JBHLSW010000015">
    <property type="protein sequence ID" value="MFC0634805.1"/>
    <property type="molecule type" value="Genomic_DNA"/>
</dbReference>
<feature type="domain" description="RNA-binding S4" evidence="2">
    <location>
        <begin position="6"/>
        <end position="54"/>
    </location>
</feature>
<dbReference type="Gene3D" id="3.10.290.10">
    <property type="entry name" value="RNA-binding S4 domain"/>
    <property type="match status" value="1"/>
</dbReference>
<dbReference type="Pfam" id="PF01479">
    <property type="entry name" value="S4"/>
    <property type="match status" value="1"/>
</dbReference>
<protein>
    <submittedName>
        <fullName evidence="3">RNA-binding S4 domain-containing protein</fullName>
    </submittedName>
</protein>
<dbReference type="RefSeq" id="WP_376836882.1">
    <property type="nucleotide sequence ID" value="NZ_JBHLSW010000015.1"/>
</dbReference>
<dbReference type="SUPFAM" id="SSF55174">
    <property type="entry name" value="Alpha-L RNA-binding motif"/>
    <property type="match status" value="1"/>
</dbReference>
<dbReference type="PROSITE" id="PS50889">
    <property type="entry name" value="S4"/>
    <property type="match status" value="1"/>
</dbReference>
<evidence type="ECO:0000313" key="3">
    <source>
        <dbReference type="EMBL" id="MFC0634805.1"/>
    </source>
</evidence>
<keyword evidence="1" id="KW-0694">RNA-binding</keyword>
<name>A0ABV6R5A2_9CAUL</name>
<keyword evidence="4" id="KW-1185">Reference proteome</keyword>
<proteinExistence type="predicted"/>
<dbReference type="InterPro" id="IPR002942">
    <property type="entry name" value="S4_RNA-bd"/>
</dbReference>
<dbReference type="Proteomes" id="UP001589906">
    <property type="component" value="Unassembled WGS sequence"/>
</dbReference>
<dbReference type="InterPro" id="IPR036986">
    <property type="entry name" value="S4_RNA-bd_sf"/>
</dbReference>
<evidence type="ECO:0000256" key="1">
    <source>
        <dbReference type="PROSITE-ProRule" id="PRU00182"/>
    </source>
</evidence>
<evidence type="ECO:0000313" key="4">
    <source>
        <dbReference type="Proteomes" id="UP001589906"/>
    </source>
</evidence>
<evidence type="ECO:0000259" key="2">
    <source>
        <dbReference type="Pfam" id="PF01479"/>
    </source>
</evidence>
<gene>
    <name evidence="3" type="ORF">ACFFGE_13070</name>
</gene>
<reference evidence="3 4" key="1">
    <citation type="submission" date="2024-09" db="EMBL/GenBank/DDBJ databases">
        <authorList>
            <person name="Sun Q."/>
            <person name="Mori K."/>
        </authorList>
    </citation>
    <scope>NUCLEOTIDE SEQUENCE [LARGE SCALE GENOMIC DNA]</scope>
    <source>
        <strain evidence="3 4">NCAIM B.02621</strain>
    </source>
</reference>
<organism evidence="3 4">
    <name type="scientific">Brevundimonas balnearis</name>
    <dbReference type="NCBI Taxonomy" id="1572858"/>
    <lineage>
        <taxon>Bacteria</taxon>
        <taxon>Pseudomonadati</taxon>
        <taxon>Pseudomonadota</taxon>
        <taxon>Alphaproteobacteria</taxon>
        <taxon>Caulobacterales</taxon>
        <taxon>Caulobacteraceae</taxon>
        <taxon>Brevundimonas</taxon>
    </lineage>
</organism>